<dbReference type="EMBL" id="OIVN01002146">
    <property type="protein sequence ID" value="SPD00997.1"/>
    <property type="molecule type" value="Genomic_DNA"/>
</dbReference>
<feature type="region of interest" description="Disordered" evidence="1">
    <location>
        <begin position="1"/>
        <end position="21"/>
    </location>
</feature>
<evidence type="ECO:0000313" key="2">
    <source>
        <dbReference type="EMBL" id="SPD00997.1"/>
    </source>
</evidence>
<reference evidence="2" key="1">
    <citation type="submission" date="2018-02" db="EMBL/GenBank/DDBJ databases">
        <authorList>
            <person name="Cohen D.B."/>
            <person name="Kent A.D."/>
        </authorList>
    </citation>
    <scope>NUCLEOTIDE SEQUENCE</scope>
</reference>
<organism evidence="2">
    <name type="scientific">Fagus sylvatica</name>
    <name type="common">Beechnut</name>
    <dbReference type="NCBI Taxonomy" id="28930"/>
    <lineage>
        <taxon>Eukaryota</taxon>
        <taxon>Viridiplantae</taxon>
        <taxon>Streptophyta</taxon>
        <taxon>Embryophyta</taxon>
        <taxon>Tracheophyta</taxon>
        <taxon>Spermatophyta</taxon>
        <taxon>Magnoliopsida</taxon>
        <taxon>eudicotyledons</taxon>
        <taxon>Gunneridae</taxon>
        <taxon>Pentapetalae</taxon>
        <taxon>rosids</taxon>
        <taxon>fabids</taxon>
        <taxon>Fagales</taxon>
        <taxon>Fagaceae</taxon>
        <taxon>Fagus</taxon>
    </lineage>
</organism>
<gene>
    <name evidence="2" type="ORF">FSB_LOCUS28879</name>
</gene>
<proteinExistence type="predicted"/>
<protein>
    <submittedName>
        <fullName evidence="2">Uncharacterized protein</fullName>
    </submittedName>
</protein>
<name>A0A2N9GEJ0_FAGSY</name>
<sequence>MDQESAATERSSSEMSSPTTTPKQSLFFYPFPAPILVGSASFVADVVVGLCIWTEIAIPFRSLNFKKAQSVVPNVARVVDELVLHLHLRVLQPQRVVPIINLESSYPNGARAIEVLLRLLPLRVLDPNVDVPSHATDEVLELLALAEAVVGELARVGDFLLRRANLNLLAFRCLSEDLLSGDLDRRRSLILDPRGSGKLDLLPPVSASAKGVKREREGCAGLSCAVGLLPPVSTSAKGVKREREGLCSSVR</sequence>
<dbReference type="AlphaFoldDB" id="A0A2N9GEJ0"/>
<accession>A0A2N9GEJ0</accession>
<evidence type="ECO:0000256" key="1">
    <source>
        <dbReference type="SAM" id="MobiDB-lite"/>
    </source>
</evidence>